<dbReference type="STRING" id="1486262.TM49_10145"/>
<dbReference type="InterPro" id="IPR013317">
    <property type="entry name" value="DnaA_dom"/>
</dbReference>
<keyword evidence="2 8" id="KW-0963">Cytoplasm</keyword>
<evidence type="ECO:0000256" key="11">
    <source>
        <dbReference type="RuleBase" id="RU004227"/>
    </source>
</evidence>
<evidence type="ECO:0000259" key="14">
    <source>
        <dbReference type="SMART" id="SM00760"/>
    </source>
</evidence>
<feature type="binding site" evidence="8">
    <location>
        <position position="221"/>
    </location>
    <ligand>
        <name>ATP</name>
        <dbReference type="ChEBI" id="CHEBI:30616"/>
    </ligand>
</feature>
<dbReference type="FunFam" id="1.10.1750.10:FF:000002">
    <property type="entry name" value="Chromosomal replication initiator protein DnaA"/>
    <property type="match status" value="1"/>
</dbReference>
<dbReference type="SUPFAM" id="SSF52540">
    <property type="entry name" value="P-loop containing nucleoside triphosphate hydrolases"/>
    <property type="match status" value="1"/>
</dbReference>
<evidence type="ECO:0000313" key="15">
    <source>
        <dbReference type="EMBL" id="AJY48104.1"/>
    </source>
</evidence>
<dbReference type="Pfam" id="PF08299">
    <property type="entry name" value="Bac_DnaA_C"/>
    <property type="match status" value="1"/>
</dbReference>
<accession>A0A0D5LV10</accession>
<dbReference type="SMART" id="SM00382">
    <property type="entry name" value="AAA"/>
    <property type="match status" value="1"/>
</dbReference>
<feature type="binding site" evidence="8">
    <location>
        <position position="220"/>
    </location>
    <ligand>
        <name>ATP</name>
        <dbReference type="ChEBI" id="CHEBI:30616"/>
    </ligand>
</feature>
<organism evidence="15 16">
    <name type="scientific">Martelella endophytica</name>
    <dbReference type="NCBI Taxonomy" id="1486262"/>
    <lineage>
        <taxon>Bacteria</taxon>
        <taxon>Pseudomonadati</taxon>
        <taxon>Pseudomonadota</taxon>
        <taxon>Alphaproteobacteria</taxon>
        <taxon>Hyphomicrobiales</taxon>
        <taxon>Aurantimonadaceae</taxon>
        <taxon>Martelella</taxon>
    </lineage>
</organism>
<dbReference type="HOGENOM" id="CLU_026910_3_0_5"/>
<evidence type="ECO:0000256" key="4">
    <source>
        <dbReference type="ARBA" id="ARBA00022741"/>
    </source>
</evidence>
<dbReference type="InterPro" id="IPR027417">
    <property type="entry name" value="P-loop_NTPase"/>
</dbReference>
<keyword evidence="4 8" id="KW-0547">Nucleotide-binding</keyword>
<dbReference type="PANTHER" id="PTHR30050:SF2">
    <property type="entry name" value="CHROMOSOMAL REPLICATION INITIATOR PROTEIN DNAA"/>
    <property type="match status" value="1"/>
</dbReference>
<dbReference type="CDD" id="cd00009">
    <property type="entry name" value="AAA"/>
    <property type="match status" value="1"/>
</dbReference>
<dbReference type="KEGG" id="mey:TM49_10145"/>
<dbReference type="InterPro" id="IPR038454">
    <property type="entry name" value="DnaA_N_sf"/>
</dbReference>
<dbReference type="Proteomes" id="UP000032611">
    <property type="component" value="Chromosome"/>
</dbReference>
<dbReference type="GO" id="GO:0005737">
    <property type="term" value="C:cytoplasm"/>
    <property type="evidence" value="ECO:0007669"/>
    <property type="project" value="UniProtKB-SubCell"/>
</dbReference>
<dbReference type="RefSeq" id="WP_045685099.1">
    <property type="nucleotide sequence ID" value="NZ_CP010803.1"/>
</dbReference>
<dbReference type="AlphaFoldDB" id="A0A0D5LV10"/>
<dbReference type="Gene3D" id="1.10.8.60">
    <property type="match status" value="1"/>
</dbReference>
<dbReference type="InterPro" id="IPR013159">
    <property type="entry name" value="DnaA_C"/>
</dbReference>
<evidence type="ECO:0000256" key="6">
    <source>
        <dbReference type="ARBA" id="ARBA00023121"/>
    </source>
</evidence>
<comment type="subcellular location">
    <subcellularLocation>
        <location evidence="8">Cytoplasm</location>
    </subcellularLocation>
</comment>
<comment type="subunit">
    <text evidence="8">Oligomerizes as a right-handed, spiral filament on DNA at oriC.</text>
</comment>
<evidence type="ECO:0000256" key="10">
    <source>
        <dbReference type="RuleBase" id="RU000577"/>
    </source>
</evidence>
<dbReference type="GO" id="GO:0003688">
    <property type="term" value="F:DNA replication origin binding"/>
    <property type="evidence" value="ECO:0007669"/>
    <property type="project" value="UniProtKB-UniRule"/>
</dbReference>
<dbReference type="PRINTS" id="PR00051">
    <property type="entry name" value="DNAA"/>
</dbReference>
<evidence type="ECO:0000256" key="2">
    <source>
        <dbReference type="ARBA" id="ARBA00022490"/>
    </source>
</evidence>
<dbReference type="HAMAP" id="MF_00377">
    <property type="entry name" value="DnaA_bact"/>
    <property type="match status" value="1"/>
</dbReference>
<name>A0A0D5LV10_MAREN</name>
<dbReference type="PROSITE" id="PS01008">
    <property type="entry name" value="DNAA"/>
    <property type="match status" value="1"/>
</dbReference>
<dbReference type="InterPro" id="IPR024633">
    <property type="entry name" value="DnaA_N_dom"/>
</dbReference>
<dbReference type="CDD" id="cd06571">
    <property type="entry name" value="Bac_DnaA_C"/>
    <property type="match status" value="1"/>
</dbReference>
<dbReference type="InterPro" id="IPR001957">
    <property type="entry name" value="Chromosome_initiator_DnaA"/>
</dbReference>
<dbReference type="EMBL" id="CP010803">
    <property type="protein sequence ID" value="AJY48104.1"/>
    <property type="molecule type" value="Genomic_DNA"/>
</dbReference>
<dbReference type="GO" id="GO:0006270">
    <property type="term" value="P:DNA replication initiation"/>
    <property type="evidence" value="ECO:0007669"/>
    <property type="project" value="UniProtKB-UniRule"/>
</dbReference>
<protein>
    <recommendedName>
        <fullName evidence="8 9">Chromosomal replication initiator protein DnaA</fullName>
    </recommendedName>
</protein>
<evidence type="ECO:0000313" key="16">
    <source>
        <dbReference type="Proteomes" id="UP000032611"/>
    </source>
</evidence>
<comment type="function">
    <text evidence="8 10">Plays an essential role in the initiation and regulation of chromosomal replication. ATP-DnaA binds to the origin of replication (oriC) to initiate formation of the DNA replication initiation complex once per cell cycle. Binds the DnaA box (a 9 base pair repeat at the origin) and separates the double-stranded (ds)DNA. Forms a right-handed helical filament on oriC DNA; dsDNA binds to the exterior of the filament while single-stranded (ss)DNA is stabiized in the filament's interior. The ATP-DnaA-oriC complex binds and stabilizes one strand of the AT-rich DNA unwinding element (DUE), permitting loading of DNA polymerase. After initiation quickly degrades to an ADP-DnaA complex that is not apt for DNA replication. Binds acidic phospholipids.</text>
</comment>
<dbReference type="InterPro" id="IPR018312">
    <property type="entry name" value="Chromosome_initiator_DnaA_CS"/>
</dbReference>
<comment type="caution">
    <text evidence="8">Lacks conserved residue(s) required for the propagation of feature annotation.</text>
</comment>
<dbReference type="InterPro" id="IPR010921">
    <property type="entry name" value="Trp_repressor/repl_initiator"/>
</dbReference>
<feature type="domain" description="AAA+ ATPase" evidence="13">
    <location>
        <begin position="207"/>
        <end position="340"/>
    </location>
</feature>
<dbReference type="GO" id="GO:0005524">
    <property type="term" value="F:ATP binding"/>
    <property type="evidence" value="ECO:0007669"/>
    <property type="project" value="UniProtKB-UniRule"/>
</dbReference>
<dbReference type="Gene3D" id="3.30.300.180">
    <property type="match status" value="1"/>
</dbReference>
<dbReference type="GO" id="GO:0005886">
    <property type="term" value="C:plasma membrane"/>
    <property type="evidence" value="ECO:0007669"/>
    <property type="project" value="TreeGrafter"/>
</dbReference>
<keyword evidence="3 8" id="KW-0235">DNA replication</keyword>
<keyword evidence="5 8" id="KW-0067">ATP-binding</keyword>
<evidence type="ECO:0000256" key="7">
    <source>
        <dbReference type="ARBA" id="ARBA00023125"/>
    </source>
</evidence>
<evidence type="ECO:0000256" key="3">
    <source>
        <dbReference type="ARBA" id="ARBA00022705"/>
    </source>
</evidence>
<gene>
    <name evidence="8" type="primary">dnaA</name>
    <name evidence="15" type="ORF">TM49_10145</name>
</gene>
<evidence type="ECO:0000256" key="9">
    <source>
        <dbReference type="NCBIfam" id="TIGR00362"/>
    </source>
</evidence>
<comment type="similarity">
    <text evidence="1 8 11">Belongs to the DnaA family.</text>
</comment>
<dbReference type="NCBIfam" id="TIGR00362">
    <property type="entry name" value="DnaA"/>
    <property type="match status" value="1"/>
</dbReference>
<keyword evidence="16" id="KW-1185">Reference proteome</keyword>
<feature type="binding site" evidence="8">
    <location>
        <position position="222"/>
    </location>
    <ligand>
        <name>ATP</name>
        <dbReference type="ChEBI" id="CHEBI:30616"/>
    </ligand>
</feature>
<feature type="region of interest" description="Domain I, interacts with DnaA modulators" evidence="8">
    <location>
        <begin position="1"/>
        <end position="134"/>
    </location>
</feature>
<feature type="binding site" evidence="8">
    <location>
        <position position="218"/>
    </location>
    <ligand>
        <name>ATP</name>
        <dbReference type="ChEBI" id="CHEBI:30616"/>
    </ligand>
</feature>
<proteinExistence type="inferred from homology"/>
<dbReference type="OrthoDB" id="9807019at2"/>
<dbReference type="PANTHER" id="PTHR30050">
    <property type="entry name" value="CHROMOSOMAL REPLICATION INITIATOR PROTEIN DNAA"/>
    <property type="match status" value="1"/>
</dbReference>
<evidence type="ECO:0000256" key="8">
    <source>
        <dbReference type="HAMAP-Rule" id="MF_00377"/>
    </source>
</evidence>
<dbReference type="Pfam" id="PF00308">
    <property type="entry name" value="Bac_DnaA"/>
    <property type="match status" value="1"/>
</dbReference>
<evidence type="ECO:0000259" key="13">
    <source>
        <dbReference type="SMART" id="SM00382"/>
    </source>
</evidence>
<reference evidence="15 16" key="1">
    <citation type="journal article" date="2015" name="Genome Announc.">
        <title>Complete genome sequence of Martelella endophytica YC6887, which has antifungal activity associated with a halophyte.</title>
        <authorList>
            <person name="Khan A."/>
            <person name="Khan H."/>
            <person name="Chung E.J."/>
            <person name="Hossain M.T."/>
            <person name="Chung Y.R."/>
        </authorList>
    </citation>
    <scope>NUCLEOTIDE SEQUENCE [LARGE SCALE GENOMIC DNA]</scope>
    <source>
        <strain evidence="15">YC6887</strain>
    </source>
</reference>
<dbReference type="InterPro" id="IPR003593">
    <property type="entry name" value="AAA+_ATPase"/>
</dbReference>
<keyword evidence="7 8" id="KW-0238">DNA-binding</keyword>
<dbReference type="InterPro" id="IPR020591">
    <property type="entry name" value="Chromosome_initiator_DnaA-like"/>
</dbReference>
<evidence type="ECO:0000256" key="1">
    <source>
        <dbReference type="ARBA" id="ARBA00006583"/>
    </source>
</evidence>
<dbReference type="SUPFAM" id="SSF48295">
    <property type="entry name" value="TrpR-like"/>
    <property type="match status" value="1"/>
</dbReference>
<dbReference type="Pfam" id="PF11638">
    <property type="entry name" value="DnaA_N"/>
    <property type="match status" value="1"/>
</dbReference>
<evidence type="ECO:0000256" key="5">
    <source>
        <dbReference type="ARBA" id="ARBA00022840"/>
    </source>
</evidence>
<dbReference type="Gene3D" id="1.10.1750.10">
    <property type="match status" value="1"/>
</dbReference>
<feature type="region of interest" description="Domain IV, binds dsDNA" evidence="8">
    <location>
        <begin position="395"/>
        <end position="514"/>
    </location>
</feature>
<evidence type="ECO:0000256" key="12">
    <source>
        <dbReference type="SAM" id="MobiDB-lite"/>
    </source>
</evidence>
<comment type="domain">
    <text evidence="8">Domain I is involved in oligomerization and binding regulators, domain II is flexibile and of varying length in different bacteria, domain III forms the AAA+ region, while domain IV binds dsDNA.</text>
</comment>
<feature type="domain" description="Chromosomal replication initiator DnaA C-terminal" evidence="14">
    <location>
        <begin position="422"/>
        <end position="491"/>
    </location>
</feature>
<dbReference type="GO" id="GO:0006275">
    <property type="term" value="P:regulation of DNA replication"/>
    <property type="evidence" value="ECO:0007669"/>
    <property type="project" value="UniProtKB-UniRule"/>
</dbReference>
<sequence length="514" mass="57534">MKMRVVASRIGEKADDAEARGEVHAGAPAVVNDTSDDLFFERFCIALKAHVGGDVYASWFGRLKLHSADKSVMRFSVPTAFLKSWINNHYLALMTELVQGERPQVLKIEILVRSATRAPRPQPAPEQEKPVIAAQPAPTRPMARSAANQPLMPEPEAVRPASSTAATVFGSPLDPFFTFDSFVEGSSNRVALAAARTIAESGSAAVRFNPLFIHSSVGLGKTHLLQAIANAALVAPDKPRVVYLTAEYFMWKFATAIRDNDALTLKDSLRNIDLLVIDDMQFLQGKMIQHEFCHLLNTLLDSAKQVVVAADRAPWELESLDPRVRSRLTGGVSLEIEGPDYAMRLEMLKRRLWLAQQEDPSIDIPAPVLEHVARKVTASGRELEGAFNQLLFRRSFEPDLSIDRVDELLVHLVGTGEPKRVRIEDIQRVVARHYCVTRQELVSNRRTRVIVKPRQIAMFLAKTMTPRSFPEIGRRFGGRDHTTVLHAVRKIEDLLEKDQKLSQEVELLKRLINE</sequence>
<dbReference type="Gene3D" id="3.40.50.300">
    <property type="entry name" value="P-loop containing nucleotide triphosphate hydrolases"/>
    <property type="match status" value="1"/>
</dbReference>
<dbReference type="SMART" id="SM00760">
    <property type="entry name" value="Bac_DnaA_C"/>
    <property type="match status" value="1"/>
</dbReference>
<feature type="region of interest" description="Disordered" evidence="12">
    <location>
        <begin position="117"/>
        <end position="157"/>
    </location>
</feature>
<keyword evidence="6 8" id="KW-0446">Lipid-binding</keyword>
<dbReference type="GO" id="GO:0008289">
    <property type="term" value="F:lipid binding"/>
    <property type="evidence" value="ECO:0007669"/>
    <property type="project" value="UniProtKB-KW"/>
</dbReference>
<dbReference type="PATRIC" id="fig|1486262.3.peg.2097"/>